<sequence length="52" mass="5840">MVVDEKVLAELPPQLQEEIRREMRLTKRPGAALPATDVAAKRCRPEVVEIDA</sequence>
<reference evidence="1" key="1">
    <citation type="submission" date="2021-02" db="EMBL/GenBank/DDBJ databases">
        <authorList>
            <person name="Dougan E. K."/>
            <person name="Rhodes N."/>
            <person name="Thang M."/>
            <person name="Chan C."/>
        </authorList>
    </citation>
    <scope>NUCLEOTIDE SEQUENCE</scope>
</reference>
<proteinExistence type="predicted"/>
<comment type="caution">
    <text evidence="1">The sequence shown here is derived from an EMBL/GenBank/DDBJ whole genome shotgun (WGS) entry which is preliminary data.</text>
</comment>
<name>A0A812SMW1_9DINO</name>
<dbReference type="Proteomes" id="UP000604046">
    <property type="component" value="Unassembled WGS sequence"/>
</dbReference>
<dbReference type="AlphaFoldDB" id="A0A812SMW1"/>
<dbReference type="EMBL" id="CAJNDS010002468">
    <property type="protein sequence ID" value="CAE7488710.1"/>
    <property type="molecule type" value="Genomic_DNA"/>
</dbReference>
<evidence type="ECO:0000313" key="2">
    <source>
        <dbReference type="Proteomes" id="UP000604046"/>
    </source>
</evidence>
<accession>A0A812SMW1</accession>
<evidence type="ECO:0000313" key="1">
    <source>
        <dbReference type="EMBL" id="CAE7488710.1"/>
    </source>
</evidence>
<keyword evidence="2" id="KW-1185">Reference proteome</keyword>
<protein>
    <submittedName>
        <fullName evidence="1">Uncharacterized protein</fullName>
    </submittedName>
</protein>
<gene>
    <name evidence="1" type="ORF">SNAT2548_LOCUS27408</name>
</gene>
<organism evidence="1 2">
    <name type="scientific">Symbiodinium natans</name>
    <dbReference type="NCBI Taxonomy" id="878477"/>
    <lineage>
        <taxon>Eukaryota</taxon>
        <taxon>Sar</taxon>
        <taxon>Alveolata</taxon>
        <taxon>Dinophyceae</taxon>
        <taxon>Suessiales</taxon>
        <taxon>Symbiodiniaceae</taxon>
        <taxon>Symbiodinium</taxon>
    </lineage>
</organism>